<dbReference type="InterPro" id="IPR036291">
    <property type="entry name" value="NAD(P)-bd_dom_sf"/>
</dbReference>
<dbReference type="Pfam" id="PF13460">
    <property type="entry name" value="NAD_binding_10"/>
    <property type="match status" value="1"/>
</dbReference>
<reference evidence="2" key="1">
    <citation type="submission" date="2022-12" db="EMBL/GenBank/DDBJ databases">
        <title>Gycomyces niveus sp.nov.,a novel actinomycete isolated from soil in Shouguan.</title>
        <authorList>
            <person name="Yang X."/>
        </authorList>
    </citation>
    <scope>NUCLEOTIDE SEQUENCE</scope>
    <source>
        <strain evidence="2">NEAU-A15</strain>
    </source>
</reference>
<proteinExistence type="predicted"/>
<dbReference type="PANTHER" id="PTHR43355">
    <property type="entry name" value="FLAVIN REDUCTASE (NADPH)"/>
    <property type="match status" value="1"/>
</dbReference>
<dbReference type="Proteomes" id="UP001146067">
    <property type="component" value="Unassembled WGS sequence"/>
</dbReference>
<dbReference type="InterPro" id="IPR016040">
    <property type="entry name" value="NAD(P)-bd_dom"/>
</dbReference>
<dbReference type="RefSeq" id="WP_270110024.1">
    <property type="nucleotide sequence ID" value="NZ_JAPZVP010000007.1"/>
</dbReference>
<evidence type="ECO:0000259" key="1">
    <source>
        <dbReference type="Pfam" id="PF13460"/>
    </source>
</evidence>
<comment type="caution">
    <text evidence="2">The sequence shown here is derived from an EMBL/GenBank/DDBJ whole genome shotgun (WGS) entry which is preliminary data.</text>
</comment>
<feature type="domain" description="NAD(P)-binding" evidence="1">
    <location>
        <begin position="8"/>
        <end position="210"/>
    </location>
</feature>
<protein>
    <submittedName>
        <fullName evidence="2">NAD(P)H-binding protein</fullName>
    </submittedName>
</protein>
<dbReference type="InterPro" id="IPR051606">
    <property type="entry name" value="Polyketide_Oxido-like"/>
</dbReference>
<gene>
    <name evidence="2" type="ORF">O1R50_10765</name>
</gene>
<name>A0A9X3PK93_9ACTN</name>
<evidence type="ECO:0000313" key="2">
    <source>
        <dbReference type="EMBL" id="MDA1360110.1"/>
    </source>
</evidence>
<accession>A0A9X3PK93</accession>
<dbReference type="Gene3D" id="3.40.50.720">
    <property type="entry name" value="NAD(P)-binding Rossmann-like Domain"/>
    <property type="match status" value="1"/>
</dbReference>
<dbReference type="AlphaFoldDB" id="A0A9X3PK93"/>
<organism evidence="2 3">
    <name type="scientific">Glycomyces luteolus</name>
    <dbReference type="NCBI Taxonomy" id="2670330"/>
    <lineage>
        <taxon>Bacteria</taxon>
        <taxon>Bacillati</taxon>
        <taxon>Actinomycetota</taxon>
        <taxon>Actinomycetes</taxon>
        <taxon>Glycomycetales</taxon>
        <taxon>Glycomycetaceae</taxon>
        <taxon>Glycomyces</taxon>
    </lineage>
</organism>
<keyword evidence="3" id="KW-1185">Reference proteome</keyword>
<dbReference type="GO" id="GO:0016646">
    <property type="term" value="F:oxidoreductase activity, acting on the CH-NH group of donors, NAD or NADP as acceptor"/>
    <property type="evidence" value="ECO:0007669"/>
    <property type="project" value="TreeGrafter"/>
</dbReference>
<sequence>MKLTVIAATGGVGRAVLAQALEAGHDVTAVARDLSRIDSSIPAVAVDLTEPVTEALVAAVAGADAVLSCLGPRAKAETGIVAPGTARIIAAMQAAGSRRLLAVSGIGLATVPTAARPHPPRREPGAGPFLNYVMLPILRSAMGTHMSDVAAMEELLEESGLDWTSVRPPRLTDGPRTGVYQVAYGTSLPLALKISRADVAHAMLAAITDPRASRTHITTAY</sequence>
<dbReference type="EMBL" id="JAPZVP010000007">
    <property type="protein sequence ID" value="MDA1360110.1"/>
    <property type="molecule type" value="Genomic_DNA"/>
</dbReference>
<dbReference type="PANTHER" id="PTHR43355:SF2">
    <property type="entry name" value="FLAVIN REDUCTASE (NADPH)"/>
    <property type="match status" value="1"/>
</dbReference>
<dbReference type="SUPFAM" id="SSF51735">
    <property type="entry name" value="NAD(P)-binding Rossmann-fold domains"/>
    <property type="match status" value="1"/>
</dbReference>
<evidence type="ECO:0000313" key="3">
    <source>
        <dbReference type="Proteomes" id="UP001146067"/>
    </source>
</evidence>